<evidence type="ECO:0000313" key="2">
    <source>
        <dbReference type="Proteomes" id="UP000026962"/>
    </source>
</evidence>
<dbReference type="Gramene" id="OPUNC12G10730.1">
    <property type="protein sequence ID" value="OPUNC12G10730.1"/>
    <property type="gene ID" value="OPUNC12G10730"/>
</dbReference>
<protein>
    <submittedName>
        <fullName evidence="1">Uncharacterized protein</fullName>
    </submittedName>
</protein>
<name>A0A0E0MME1_ORYPU</name>
<dbReference type="HOGENOM" id="CLU_1828446_0_0_1"/>
<dbReference type="PANTHER" id="PTHR31170:SF18">
    <property type="entry name" value="(WILD MALAYSIAN BANANA) HYPOTHETICAL PROTEIN"/>
    <property type="match status" value="1"/>
</dbReference>
<dbReference type="EnsemblPlants" id="OPUNC12G10730.1">
    <property type="protein sequence ID" value="OPUNC12G10730.1"/>
    <property type="gene ID" value="OPUNC12G10730"/>
</dbReference>
<dbReference type="PANTHER" id="PTHR31170">
    <property type="entry name" value="BNAC04G53230D PROTEIN"/>
    <property type="match status" value="1"/>
</dbReference>
<dbReference type="AlphaFoldDB" id="A0A0E0MME1"/>
<reference evidence="1" key="2">
    <citation type="submission" date="2018-05" db="EMBL/GenBank/DDBJ databases">
        <title>OpunRS2 (Oryza punctata Reference Sequence Version 2).</title>
        <authorList>
            <person name="Zhang J."/>
            <person name="Kudrna D."/>
            <person name="Lee S."/>
            <person name="Talag J."/>
            <person name="Welchert J."/>
            <person name="Wing R.A."/>
        </authorList>
    </citation>
    <scope>NUCLEOTIDE SEQUENCE [LARGE SCALE GENOMIC DNA]</scope>
</reference>
<accession>A0A0E0MME1</accession>
<dbReference type="Pfam" id="PF03140">
    <property type="entry name" value="DUF247"/>
    <property type="match status" value="1"/>
</dbReference>
<dbReference type="InterPro" id="IPR004158">
    <property type="entry name" value="DUF247_pln"/>
</dbReference>
<dbReference type="Proteomes" id="UP000026962">
    <property type="component" value="Chromosome 12"/>
</dbReference>
<dbReference type="STRING" id="4537.A0A0E0MME1"/>
<reference evidence="1" key="1">
    <citation type="submission" date="2015-04" db="UniProtKB">
        <authorList>
            <consortium name="EnsemblPlants"/>
        </authorList>
    </citation>
    <scope>IDENTIFICATION</scope>
</reference>
<keyword evidence="2" id="KW-1185">Reference proteome</keyword>
<sequence>MGSGGGTGGDDRRHDDDEEANGGIIRLAAELYEADIRFRRSPTASLHDITFRRSVLTLPFVVVDDSTEYTFLNLMAFERLHAGDGNDVTAYVFFMENISSTVPLRGTAHLEGDHPECRRQRQGGGEAVQRDLQGRLAGCRR</sequence>
<organism evidence="1">
    <name type="scientific">Oryza punctata</name>
    <name type="common">Red rice</name>
    <dbReference type="NCBI Taxonomy" id="4537"/>
    <lineage>
        <taxon>Eukaryota</taxon>
        <taxon>Viridiplantae</taxon>
        <taxon>Streptophyta</taxon>
        <taxon>Embryophyta</taxon>
        <taxon>Tracheophyta</taxon>
        <taxon>Spermatophyta</taxon>
        <taxon>Magnoliopsida</taxon>
        <taxon>Liliopsida</taxon>
        <taxon>Poales</taxon>
        <taxon>Poaceae</taxon>
        <taxon>BOP clade</taxon>
        <taxon>Oryzoideae</taxon>
        <taxon>Oryzeae</taxon>
        <taxon>Oryzinae</taxon>
        <taxon>Oryza</taxon>
    </lineage>
</organism>
<dbReference type="eggNOG" id="ENOG502QR4P">
    <property type="taxonomic scope" value="Eukaryota"/>
</dbReference>
<proteinExistence type="predicted"/>
<evidence type="ECO:0000313" key="1">
    <source>
        <dbReference type="EnsemblPlants" id="OPUNC12G10730.1"/>
    </source>
</evidence>